<feature type="compositionally biased region" description="Polar residues" evidence="1">
    <location>
        <begin position="125"/>
        <end position="134"/>
    </location>
</feature>
<proteinExistence type="predicted"/>
<accession>A0A061DN26</accession>
<reference evidence="2 3" key="1">
    <citation type="journal article" date="2013" name="Genome Biol.">
        <title>The genome sequence of the most widely cultivated cacao type and its use to identify candidate genes regulating pod color.</title>
        <authorList>
            <person name="Motamayor J.C."/>
            <person name="Mockaitis K."/>
            <person name="Schmutz J."/>
            <person name="Haiminen N."/>
            <person name="Iii D.L."/>
            <person name="Cornejo O."/>
            <person name="Findley S.D."/>
            <person name="Zheng P."/>
            <person name="Utro F."/>
            <person name="Royaert S."/>
            <person name="Saski C."/>
            <person name="Jenkins J."/>
            <person name="Podicheti R."/>
            <person name="Zhao M."/>
            <person name="Scheffler B.E."/>
            <person name="Stack J.C."/>
            <person name="Feltus F.A."/>
            <person name="Mustiga G.M."/>
            <person name="Amores F."/>
            <person name="Phillips W."/>
            <person name="Marelli J.P."/>
            <person name="May G.D."/>
            <person name="Shapiro H."/>
            <person name="Ma J."/>
            <person name="Bustamante C.D."/>
            <person name="Schnell R.J."/>
            <person name="Main D."/>
            <person name="Gilbert D."/>
            <person name="Parida L."/>
            <person name="Kuhn D.N."/>
        </authorList>
    </citation>
    <scope>NUCLEOTIDE SEQUENCE [LARGE SCALE GENOMIC DNA]</scope>
    <source>
        <strain evidence="3">cv. Matina 1-6</strain>
    </source>
</reference>
<evidence type="ECO:0000313" key="2">
    <source>
        <dbReference type="EMBL" id="EOX94169.1"/>
    </source>
</evidence>
<protein>
    <submittedName>
        <fullName evidence="2">Uncharacterized protein</fullName>
    </submittedName>
</protein>
<dbReference type="Gramene" id="EOX94169">
    <property type="protein sequence ID" value="EOX94169"/>
    <property type="gene ID" value="TCM_003536"/>
</dbReference>
<dbReference type="AlphaFoldDB" id="A0A061DN26"/>
<gene>
    <name evidence="2" type="ORF">TCM_003536</name>
</gene>
<evidence type="ECO:0000256" key="1">
    <source>
        <dbReference type="SAM" id="MobiDB-lite"/>
    </source>
</evidence>
<dbReference type="EMBL" id="CM001879">
    <property type="protein sequence ID" value="EOX94169.1"/>
    <property type="molecule type" value="Genomic_DNA"/>
</dbReference>
<organism evidence="2 3">
    <name type="scientific">Theobroma cacao</name>
    <name type="common">Cacao</name>
    <name type="synonym">Cocoa</name>
    <dbReference type="NCBI Taxonomy" id="3641"/>
    <lineage>
        <taxon>Eukaryota</taxon>
        <taxon>Viridiplantae</taxon>
        <taxon>Streptophyta</taxon>
        <taxon>Embryophyta</taxon>
        <taxon>Tracheophyta</taxon>
        <taxon>Spermatophyta</taxon>
        <taxon>Magnoliopsida</taxon>
        <taxon>eudicotyledons</taxon>
        <taxon>Gunneridae</taxon>
        <taxon>Pentapetalae</taxon>
        <taxon>rosids</taxon>
        <taxon>malvids</taxon>
        <taxon>Malvales</taxon>
        <taxon>Malvaceae</taxon>
        <taxon>Byttnerioideae</taxon>
        <taxon>Theobroma</taxon>
    </lineage>
</organism>
<keyword evidence="3" id="KW-1185">Reference proteome</keyword>
<dbReference type="Proteomes" id="UP000026915">
    <property type="component" value="Chromosome 1"/>
</dbReference>
<name>A0A061DN26_THECC</name>
<evidence type="ECO:0000313" key="3">
    <source>
        <dbReference type="Proteomes" id="UP000026915"/>
    </source>
</evidence>
<dbReference type="HOGENOM" id="CLU_1899981_0_0_1"/>
<feature type="region of interest" description="Disordered" evidence="1">
    <location>
        <begin position="115"/>
        <end position="134"/>
    </location>
</feature>
<sequence>MTLWLIVVLRIKLNRERMKTLHIMLDQQILLSVLVYDDYDEDNEVDVNPIQGELVSMEKFKFESRQSGIVYALVSEFVQHDLKGELPKHPFEVQQLLEEFKQAEMQKQVEELLTETLAQEKKPPNKQQMASMKG</sequence>
<dbReference type="InParanoid" id="A0A061DN26"/>